<protein>
    <recommendedName>
        <fullName evidence="3">DUF600 family protein</fullName>
    </recommendedName>
</protein>
<evidence type="ECO:0000313" key="2">
    <source>
        <dbReference type="Proteomes" id="UP000274046"/>
    </source>
</evidence>
<keyword evidence="2" id="KW-1185">Reference proteome</keyword>
<dbReference type="EMBL" id="RBEE01000004">
    <property type="protein sequence ID" value="RNL55907.1"/>
    <property type="molecule type" value="Genomic_DNA"/>
</dbReference>
<dbReference type="Proteomes" id="UP000274046">
    <property type="component" value="Unassembled WGS sequence"/>
</dbReference>
<name>A0A3N0C132_9SPHI</name>
<evidence type="ECO:0008006" key="3">
    <source>
        <dbReference type="Google" id="ProtNLM"/>
    </source>
</evidence>
<accession>A0A3N0C132</accession>
<evidence type="ECO:0000313" key="1">
    <source>
        <dbReference type="EMBL" id="RNL55907.1"/>
    </source>
</evidence>
<proteinExistence type="predicted"/>
<dbReference type="OrthoDB" id="1373797at2"/>
<reference evidence="1 2" key="1">
    <citation type="submission" date="2018-10" db="EMBL/GenBank/DDBJ databases">
        <title>Genome sequencing of Pedobacter jejuensis TNB23.</title>
        <authorList>
            <person name="Cho Y.-J."/>
            <person name="Cho A."/>
            <person name="Kim O.-S."/>
        </authorList>
    </citation>
    <scope>NUCLEOTIDE SEQUENCE [LARGE SCALE GENOMIC DNA]</scope>
    <source>
        <strain evidence="1 2">TNB23</strain>
    </source>
</reference>
<dbReference type="RefSeq" id="WP_123204560.1">
    <property type="nucleotide sequence ID" value="NZ_RBEE01000004.1"/>
</dbReference>
<comment type="caution">
    <text evidence="1">The sequence shown here is derived from an EMBL/GenBank/DDBJ whole genome shotgun (WGS) entry which is preliminary data.</text>
</comment>
<dbReference type="AlphaFoldDB" id="A0A3N0C132"/>
<sequence length="109" mass="12471">MTVDEIYEKIGYSITNAIKVDNWNKAQLALEVVGDSVDFKGYLNENEKFDAPGGFSLAKSILNLHEITTEGGNNKWNRAIFTLFSTGKFDMEFIWDQELQDEVERLSKE</sequence>
<gene>
    <name evidence="1" type="ORF">D7004_03900</name>
</gene>
<dbReference type="SUPFAM" id="SSF160424">
    <property type="entry name" value="BH3703-like"/>
    <property type="match status" value="1"/>
</dbReference>
<organism evidence="1 2">
    <name type="scientific">Pedobacter jejuensis</name>
    <dbReference type="NCBI Taxonomy" id="1268550"/>
    <lineage>
        <taxon>Bacteria</taxon>
        <taxon>Pseudomonadati</taxon>
        <taxon>Bacteroidota</taxon>
        <taxon>Sphingobacteriia</taxon>
        <taxon>Sphingobacteriales</taxon>
        <taxon>Sphingobacteriaceae</taxon>
        <taxon>Pedobacter</taxon>
    </lineage>
</organism>
<dbReference type="Gene3D" id="3.30.500.20">
    <property type="entry name" value="BH3703-like domains"/>
    <property type="match status" value="1"/>
</dbReference>
<dbReference type="InterPro" id="IPR036170">
    <property type="entry name" value="YezG-like_sf"/>
</dbReference>